<dbReference type="InterPro" id="IPR013106">
    <property type="entry name" value="Ig_V-set"/>
</dbReference>
<dbReference type="InterPro" id="IPR036179">
    <property type="entry name" value="Ig-like_dom_sf"/>
</dbReference>
<feature type="signal peptide" evidence="5">
    <location>
        <begin position="1"/>
        <end position="19"/>
    </location>
</feature>
<dbReference type="SUPFAM" id="SSF48726">
    <property type="entry name" value="Immunoglobulin"/>
    <property type="match status" value="3"/>
</dbReference>
<evidence type="ECO:0000256" key="1">
    <source>
        <dbReference type="ARBA" id="ARBA00022729"/>
    </source>
</evidence>
<gene>
    <name evidence="7" type="ORF">DGYR_LOCUS10000</name>
</gene>
<feature type="domain" description="Ig-like" evidence="6">
    <location>
        <begin position="141"/>
        <end position="227"/>
    </location>
</feature>
<keyword evidence="1 5" id="KW-0732">Signal</keyword>
<evidence type="ECO:0000313" key="7">
    <source>
        <dbReference type="EMBL" id="CAD5122152.1"/>
    </source>
</evidence>
<dbReference type="Gene3D" id="2.60.40.10">
    <property type="entry name" value="Immunoglobulins"/>
    <property type="match status" value="3"/>
</dbReference>
<dbReference type="Proteomes" id="UP000549394">
    <property type="component" value="Unassembled WGS sequence"/>
</dbReference>
<feature type="chain" id="PRO_5029707575" evidence="5">
    <location>
        <begin position="20"/>
        <end position="365"/>
    </location>
</feature>
<sequence length="365" mass="41757">MNCFYYLIILFQLILIVSSQNPTVEIVKTEPAANKGRVIYAQRDEDVTIWCYVENLRPLTKVRYQKTSKSPTGKVQLIDISENERPKDNTKYAIEKPKDFTWRLRIKSTQTHDSGVYSCYIRISEYKSEFSNVTLIVFSKPTFVDHKTTSDAEYKKDEHVKLQCTTEGDPKPYIEWTRVGNALLPIGRERSENPVLDISRIQPQDRGLYRCRSWNMMGEISRQIAVGVLFPPVIEASYSIVKQTEGYLIELQCLVEVNPSPTTAYWLKEDGEIIARSNGRYAVNTFKGAFGHYTIELVINGVKSTDYGSYSCYVTNVIGTEHQSVTLIRSDVPMPSFKQGKIISSSSMIKSSYFIMIPLFLCTFL</sequence>
<accession>A0A7I8W0S6</accession>
<dbReference type="InterPro" id="IPR051170">
    <property type="entry name" value="Neural/epithelial_adhesion"/>
</dbReference>
<dbReference type="InterPro" id="IPR003599">
    <property type="entry name" value="Ig_sub"/>
</dbReference>
<dbReference type="OrthoDB" id="10010359at2759"/>
<dbReference type="EMBL" id="CAJFCJ010000016">
    <property type="protein sequence ID" value="CAD5122152.1"/>
    <property type="molecule type" value="Genomic_DNA"/>
</dbReference>
<dbReference type="Pfam" id="PF07686">
    <property type="entry name" value="V-set"/>
    <property type="match status" value="1"/>
</dbReference>
<dbReference type="PANTHER" id="PTHR12231">
    <property type="entry name" value="CTX-RELATED TYPE I TRANSMEMBRANE PROTEIN"/>
    <property type="match status" value="1"/>
</dbReference>
<dbReference type="Pfam" id="PF13927">
    <property type="entry name" value="Ig_3"/>
    <property type="match status" value="2"/>
</dbReference>
<keyword evidence="3" id="KW-1015">Disulfide bond</keyword>
<feature type="domain" description="Ig-like" evidence="6">
    <location>
        <begin position="22"/>
        <end position="131"/>
    </location>
</feature>
<proteinExistence type="predicted"/>
<evidence type="ECO:0000256" key="5">
    <source>
        <dbReference type="SAM" id="SignalP"/>
    </source>
</evidence>
<evidence type="ECO:0000259" key="6">
    <source>
        <dbReference type="PROSITE" id="PS50835"/>
    </source>
</evidence>
<keyword evidence="4" id="KW-0393">Immunoglobulin domain</keyword>
<dbReference type="InterPro" id="IPR007110">
    <property type="entry name" value="Ig-like_dom"/>
</dbReference>
<dbReference type="PROSITE" id="PS50835">
    <property type="entry name" value="IG_LIKE"/>
    <property type="match status" value="3"/>
</dbReference>
<dbReference type="SMART" id="SM00408">
    <property type="entry name" value="IGc2"/>
    <property type="match status" value="3"/>
</dbReference>
<organism evidence="7 8">
    <name type="scientific">Dimorphilus gyrociliatus</name>
    <dbReference type="NCBI Taxonomy" id="2664684"/>
    <lineage>
        <taxon>Eukaryota</taxon>
        <taxon>Metazoa</taxon>
        <taxon>Spiralia</taxon>
        <taxon>Lophotrochozoa</taxon>
        <taxon>Annelida</taxon>
        <taxon>Polychaeta</taxon>
        <taxon>Polychaeta incertae sedis</taxon>
        <taxon>Dinophilidae</taxon>
        <taxon>Dimorphilus</taxon>
    </lineage>
</organism>
<dbReference type="AlphaFoldDB" id="A0A7I8W0S6"/>
<dbReference type="PANTHER" id="PTHR12231:SF253">
    <property type="entry name" value="DPR-INTERACTING PROTEIN ETA, ISOFORM B-RELATED"/>
    <property type="match status" value="1"/>
</dbReference>
<keyword evidence="8" id="KW-1185">Reference proteome</keyword>
<evidence type="ECO:0000313" key="8">
    <source>
        <dbReference type="Proteomes" id="UP000549394"/>
    </source>
</evidence>
<evidence type="ECO:0000256" key="2">
    <source>
        <dbReference type="ARBA" id="ARBA00022737"/>
    </source>
</evidence>
<reference evidence="7 8" key="1">
    <citation type="submission" date="2020-08" db="EMBL/GenBank/DDBJ databases">
        <authorList>
            <person name="Hejnol A."/>
        </authorList>
    </citation>
    <scope>NUCLEOTIDE SEQUENCE [LARGE SCALE GENOMIC DNA]</scope>
</reference>
<evidence type="ECO:0000256" key="4">
    <source>
        <dbReference type="ARBA" id="ARBA00023319"/>
    </source>
</evidence>
<dbReference type="InterPro" id="IPR013783">
    <property type="entry name" value="Ig-like_fold"/>
</dbReference>
<dbReference type="InterPro" id="IPR003598">
    <property type="entry name" value="Ig_sub2"/>
</dbReference>
<dbReference type="SMART" id="SM00409">
    <property type="entry name" value="IG"/>
    <property type="match status" value="3"/>
</dbReference>
<name>A0A7I8W0S6_9ANNE</name>
<keyword evidence="2" id="KW-0677">Repeat</keyword>
<comment type="caution">
    <text evidence="7">The sequence shown here is derived from an EMBL/GenBank/DDBJ whole genome shotgun (WGS) entry which is preliminary data.</text>
</comment>
<protein>
    <submittedName>
        <fullName evidence="7">DgyrCDS10600</fullName>
    </submittedName>
</protein>
<evidence type="ECO:0000256" key="3">
    <source>
        <dbReference type="ARBA" id="ARBA00023157"/>
    </source>
</evidence>
<feature type="domain" description="Ig-like" evidence="6">
    <location>
        <begin position="231"/>
        <end position="326"/>
    </location>
</feature>